<dbReference type="GO" id="GO:0005769">
    <property type="term" value="C:early endosome"/>
    <property type="evidence" value="ECO:0007669"/>
    <property type="project" value="TreeGrafter"/>
</dbReference>
<sequence length="868" mass="92939">MSALWGAWGADAFTEQVEKATSELLPVGSEDIALNLEICDQVRAKQVPAKQAIQILKRRVSHKNPNVVLLALGLTDICIKNGGDHFLQEVASREFMDNLVSVLRNPSGVNNDVKTKGLGLIQNWSQIAEAKPAQMSYITQVYKQLKYDHKMEFPPADPNAAASAALVETLTAPEWVDGEVCMRCRTAFTTFNRKHHCRNCGNVFCQQCSSHNMALPWFGIGQDVRVCDGCYARKGPPKNAAKLSRSKSASSPSSSSRQVPSGRSASSSHQRSATVGGKSKRSARQKEEDDIALAIQLSLEASGQSGSRPDAFTAPSQPSRGSVERAPNGRVLEGTDADDDPDLAAAIAASLRDWAPPAPSAPDGLNHGAGSAPASGVPAAYGTDAVQSNLPLPPSLDLAPQDVDNILTFSQTIQAQHAHNQRSGMVGAPVPQPVQALFEKASAARPRMARNLEEGHRRHNVLVTMHDKLTEAVHLYDRLLDAQMTRPAQLYPPNGYQQPNHPASAQHGYEYGYKQSRPSHRASYPQMQAVTSSLYPAAPQSHVGSNSDYASVPGQWDPQQRSQHHQQPYQQFQQEAQQYQQSQQPYGLQPPEPHHVSQPQQQQSNQQYQQYGASSTIGAYPNGAYSDPSHALSPAARTTSRQYVPYEISGAPTVHPSYSQANGAPYGASTPYAEAGAASGPRGPLSVRTEGIMGGAQSSVSAPVPAVERIAAGVETQRDDLIGTSRVSADTSASSRTEWNAVPITAIAPPSQPEGVIQAGAPDGSQHHQQQQQQPQKQLHSPASTRVASSTNQQQQPAKADTSYLPLFPVAPHPDNGFGHQQPTAEGVSPLASPYTNAPSSAGMWQSSEGKSPGVTHAPATESPLIEL</sequence>
<dbReference type="InterPro" id="IPR000306">
    <property type="entry name" value="Znf_FYVE"/>
</dbReference>
<dbReference type="SMART" id="SM00288">
    <property type="entry name" value="VHS"/>
    <property type="match status" value="1"/>
</dbReference>
<dbReference type="SMART" id="SM00726">
    <property type="entry name" value="UIM"/>
    <property type="match status" value="2"/>
</dbReference>
<feature type="region of interest" description="Disordered" evidence="9">
    <location>
        <begin position="300"/>
        <end position="340"/>
    </location>
</feature>
<dbReference type="PROSITE" id="PS50179">
    <property type="entry name" value="VHS"/>
    <property type="match status" value="1"/>
</dbReference>
<evidence type="ECO:0000256" key="5">
    <source>
        <dbReference type="ARBA" id="ARBA00022753"/>
    </source>
</evidence>
<dbReference type="CDD" id="cd15735">
    <property type="entry name" value="FYVE_spVPS27p_like"/>
    <property type="match status" value="1"/>
</dbReference>
<evidence type="ECO:0000256" key="2">
    <source>
        <dbReference type="ARBA" id="ARBA00008597"/>
    </source>
</evidence>
<evidence type="ECO:0000256" key="4">
    <source>
        <dbReference type="ARBA" id="ARBA00022723"/>
    </source>
</evidence>
<feature type="compositionally biased region" description="Low complexity" evidence="9">
    <location>
        <begin position="596"/>
        <end position="611"/>
    </location>
</feature>
<evidence type="ECO:0000259" key="11">
    <source>
        <dbReference type="PROSITE" id="PS50179"/>
    </source>
</evidence>
<dbReference type="Gene3D" id="1.25.40.90">
    <property type="match status" value="1"/>
</dbReference>
<dbReference type="Gene3D" id="3.30.40.10">
    <property type="entry name" value="Zinc/RING finger domain, C3HC4 (zinc finger)"/>
    <property type="match status" value="1"/>
</dbReference>
<feature type="region of interest" description="Disordered" evidence="9">
    <location>
        <begin position="488"/>
        <end position="508"/>
    </location>
</feature>
<evidence type="ECO:0000256" key="1">
    <source>
        <dbReference type="ARBA" id="ARBA00004125"/>
    </source>
</evidence>
<dbReference type="InterPro" id="IPR008942">
    <property type="entry name" value="ENTH_VHS"/>
</dbReference>
<dbReference type="InterPro" id="IPR017073">
    <property type="entry name" value="HGS/VPS27"/>
</dbReference>
<dbReference type="InterPro" id="IPR003903">
    <property type="entry name" value="UIM_dom"/>
</dbReference>
<keyword evidence="6 8" id="KW-0863">Zinc-finger</keyword>
<dbReference type="InterPro" id="IPR017455">
    <property type="entry name" value="Znf_FYVE-rel"/>
</dbReference>
<dbReference type="GO" id="GO:0032456">
    <property type="term" value="P:endocytic recycling"/>
    <property type="evidence" value="ECO:0007669"/>
    <property type="project" value="TreeGrafter"/>
</dbReference>
<comment type="similarity">
    <text evidence="2">Belongs to the VPS27 family.</text>
</comment>
<dbReference type="AlphaFoldDB" id="A0A077R6J3"/>
<organism evidence="12">
    <name type="scientific">Melanopsichium pennsylvanicum 4</name>
    <dbReference type="NCBI Taxonomy" id="1398559"/>
    <lineage>
        <taxon>Eukaryota</taxon>
        <taxon>Fungi</taxon>
        <taxon>Dikarya</taxon>
        <taxon>Basidiomycota</taxon>
        <taxon>Ustilaginomycotina</taxon>
        <taxon>Ustilaginomycetes</taxon>
        <taxon>Ustilaginales</taxon>
        <taxon>Ustilaginaceae</taxon>
        <taxon>Melanopsichium</taxon>
    </lineage>
</organism>
<feature type="compositionally biased region" description="Low complexity" evidence="9">
    <location>
        <begin position="767"/>
        <end position="780"/>
    </location>
</feature>
<dbReference type="GO" id="GO:0008270">
    <property type="term" value="F:zinc ion binding"/>
    <property type="evidence" value="ECO:0007669"/>
    <property type="project" value="UniProtKB-KW"/>
</dbReference>
<dbReference type="PANTHER" id="PTHR46275">
    <property type="entry name" value="HEPATOCYTE GROWTH FACTOR-REGULATED TYROSINE KINASE SUBSTRATE"/>
    <property type="match status" value="1"/>
</dbReference>
<dbReference type="PROSITE" id="PS50330">
    <property type="entry name" value="UIM"/>
    <property type="match status" value="1"/>
</dbReference>
<protein>
    <recommendedName>
        <fullName evidence="3">Vacuolar protein sorting-associated protein 27</fullName>
    </recommendedName>
</protein>
<dbReference type="CDD" id="cd16979">
    <property type="entry name" value="VHS_Vps27"/>
    <property type="match status" value="1"/>
</dbReference>
<dbReference type="GO" id="GO:0007034">
    <property type="term" value="P:vacuolar transport"/>
    <property type="evidence" value="ECO:0007669"/>
    <property type="project" value="UniProtKB-ARBA"/>
</dbReference>
<feature type="compositionally biased region" description="Polar residues" evidence="9">
    <location>
        <begin position="781"/>
        <end position="797"/>
    </location>
</feature>
<feature type="domain" description="VHS" evidence="11">
    <location>
        <begin position="22"/>
        <end position="146"/>
    </location>
</feature>
<name>A0A077R6J3_9BASI</name>
<dbReference type="GO" id="GO:0031623">
    <property type="term" value="P:receptor internalization"/>
    <property type="evidence" value="ECO:0007669"/>
    <property type="project" value="TreeGrafter"/>
</dbReference>
<feature type="compositionally biased region" description="Low complexity" evidence="9">
    <location>
        <begin position="555"/>
        <end position="589"/>
    </location>
</feature>
<accession>A0A077R6J3</accession>
<keyword evidence="7" id="KW-0862">Zinc</keyword>
<dbReference type="InterPro" id="IPR002014">
    <property type="entry name" value="VHS_dom"/>
</dbReference>
<comment type="subcellular location">
    <subcellularLocation>
        <location evidence="1">Endosome membrane</location>
        <topology evidence="1">Peripheral membrane protein</topology>
        <orientation evidence="1">Cytoplasmic side</orientation>
    </subcellularLocation>
</comment>
<dbReference type="SUPFAM" id="SSF48464">
    <property type="entry name" value="ENTH/VHS domain"/>
    <property type="match status" value="1"/>
</dbReference>
<dbReference type="Pfam" id="PF02809">
    <property type="entry name" value="UIM"/>
    <property type="match status" value="2"/>
</dbReference>
<dbReference type="PROSITE" id="PS50178">
    <property type="entry name" value="ZF_FYVE"/>
    <property type="match status" value="1"/>
</dbReference>
<evidence type="ECO:0000259" key="10">
    <source>
        <dbReference type="PROSITE" id="PS50178"/>
    </source>
</evidence>
<dbReference type="CDD" id="cd21385">
    <property type="entry name" value="GAT_Vps27"/>
    <property type="match status" value="1"/>
</dbReference>
<feature type="region of interest" description="Disordered" evidence="9">
    <location>
        <begin position="537"/>
        <end position="638"/>
    </location>
</feature>
<dbReference type="Gene3D" id="6.10.140.100">
    <property type="match status" value="1"/>
</dbReference>
<feature type="domain" description="FYVE-type" evidence="10">
    <location>
        <begin position="175"/>
        <end position="235"/>
    </location>
</feature>
<dbReference type="PANTHER" id="PTHR46275:SF1">
    <property type="entry name" value="HEPATOCYTE GROWTH FACTOR-REGULATED TYROSINE KINASE SUBSTRATE"/>
    <property type="match status" value="1"/>
</dbReference>
<proteinExistence type="inferred from homology"/>
<feature type="region of interest" description="Disordered" evidence="9">
    <location>
        <begin position="354"/>
        <end position="376"/>
    </location>
</feature>
<dbReference type="SUPFAM" id="SSF57903">
    <property type="entry name" value="FYVE/PHD zinc finger"/>
    <property type="match status" value="1"/>
</dbReference>
<dbReference type="GO" id="GO:0035091">
    <property type="term" value="F:phosphatidylinositol binding"/>
    <property type="evidence" value="ECO:0007669"/>
    <property type="project" value="InterPro"/>
</dbReference>
<dbReference type="InterPro" id="IPR013083">
    <property type="entry name" value="Znf_RING/FYVE/PHD"/>
</dbReference>
<feature type="region of interest" description="Disordered" evidence="9">
    <location>
        <begin position="236"/>
        <end position="287"/>
    </location>
</feature>
<evidence type="ECO:0000256" key="9">
    <source>
        <dbReference type="SAM" id="MobiDB-lite"/>
    </source>
</evidence>
<dbReference type="Pfam" id="PF00790">
    <property type="entry name" value="VHS"/>
    <property type="match status" value="1"/>
</dbReference>
<evidence type="ECO:0000313" key="12">
    <source>
        <dbReference type="EMBL" id="CDI54582.1"/>
    </source>
</evidence>
<dbReference type="GO" id="GO:0043130">
    <property type="term" value="F:ubiquitin binding"/>
    <property type="evidence" value="ECO:0007669"/>
    <property type="project" value="InterPro"/>
</dbReference>
<feature type="compositionally biased region" description="Polar residues" evidence="9">
    <location>
        <begin position="725"/>
        <end position="738"/>
    </location>
</feature>
<dbReference type="Gene3D" id="1.20.5.1940">
    <property type="match status" value="1"/>
</dbReference>
<dbReference type="SMART" id="SM00064">
    <property type="entry name" value="FYVE"/>
    <property type="match status" value="1"/>
</dbReference>
<keyword evidence="5" id="KW-0967">Endosome</keyword>
<evidence type="ECO:0000256" key="3">
    <source>
        <dbReference type="ARBA" id="ARBA00017753"/>
    </source>
</evidence>
<evidence type="ECO:0000256" key="6">
    <source>
        <dbReference type="ARBA" id="ARBA00022771"/>
    </source>
</evidence>
<dbReference type="EMBL" id="HG529617">
    <property type="protein sequence ID" value="CDI54582.1"/>
    <property type="molecule type" value="Genomic_DNA"/>
</dbReference>
<reference evidence="12" key="1">
    <citation type="journal article" date="2014" name="Genome Biol. Evol.">
        <title>Gene Loss Rather Than Gene Gain Is Associated with a Host Jump from Monocots to Dicots in the Smut Fungus Melanopsichium pennsylvanicum.</title>
        <authorList>
            <person name="Sharma R."/>
            <person name="Mishra B."/>
            <person name="Runge F."/>
            <person name="Thines M."/>
        </authorList>
    </citation>
    <scope>NUCLEOTIDE SEQUENCE</scope>
    <source>
        <strain evidence="12">4</strain>
    </source>
</reference>
<dbReference type="GO" id="GO:0010008">
    <property type="term" value="C:endosome membrane"/>
    <property type="evidence" value="ECO:0007669"/>
    <property type="project" value="UniProtKB-SubCell"/>
</dbReference>
<feature type="compositionally biased region" description="Polar residues" evidence="9">
    <location>
        <begin position="834"/>
        <end position="850"/>
    </location>
</feature>
<keyword evidence="4" id="KW-0479">Metal-binding</keyword>
<evidence type="ECO:0000256" key="7">
    <source>
        <dbReference type="ARBA" id="ARBA00022833"/>
    </source>
</evidence>
<dbReference type="Pfam" id="PF01363">
    <property type="entry name" value="FYVE"/>
    <property type="match status" value="1"/>
</dbReference>
<evidence type="ECO:0000256" key="8">
    <source>
        <dbReference type="PROSITE-ProRule" id="PRU00091"/>
    </source>
</evidence>
<dbReference type="InterPro" id="IPR011011">
    <property type="entry name" value="Znf_FYVE_PHD"/>
</dbReference>
<feature type="region of interest" description="Disordered" evidence="9">
    <location>
        <begin position="722"/>
        <end position="868"/>
    </location>
</feature>
<feature type="compositionally biased region" description="Low complexity" evidence="9">
    <location>
        <begin position="246"/>
        <end position="273"/>
    </location>
</feature>